<dbReference type="OrthoDB" id="2154434at2759"/>
<keyword evidence="4" id="KW-1185">Reference proteome</keyword>
<dbReference type="Proteomes" id="UP000193719">
    <property type="component" value="Unassembled WGS sequence"/>
</dbReference>
<dbReference type="AlphaFoldDB" id="A0A1Y1VAL1"/>
<protein>
    <submittedName>
        <fullName evidence="3">Uncharacterized protein</fullName>
    </submittedName>
</protein>
<organism evidence="3 4">
    <name type="scientific">Piromyces finnis</name>
    <dbReference type="NCBI Taxonomy" id="1754191"/>
    <lineage>
        <taxon>Eukaryota</taxon>
        <taxon>Fungi</taxon>
        <taxon>Fungi incertae sedis</taxon>
        <taxon>Chytridiomycota</taxon>
        <taxon>Chytridiomycota incertae sedis</taxon>
        <taxon>Neocallimastigomycetes</taxon>
        <taxon>Neocallimastigales</taxon>
        <taxon>Neocallimastigaceae</taxon>
        <taxon>Piromyces</taxon>
    </lineage>
</organism>
<accession>A0A1Y1VAL1</accession>
<feature type="signal peptide" evidence="2">
    <location>
        <begin position="1"/>
        <end position="21"/>
    </location>
</feature>
<proteinExistence type="predicted"/>
<sequence>MILIISIYMLLLLINATSIYSYYIENNKVNLLKDVNNIVNDIKNINYYSEECNNAYLTIHQCPLSSKSLINYIDLCDNLSKCMKIFKNVDSLKATLADCNNSDTENKIIFENYHNIADNIIQHLETFCYFDEQNRLCPLSKEIRTNNEFTNIMYANNNDDVEKYINNIKLYPKHRIKNLERLKKNCYSEKCRQASLKFIINSWNEIYYLTFEEYCLKRDQINILLSDECYLLQQKDTKNESLDDQPGIQIPELDKPQEQTNNTNKKQIYDQELLFKLIEKELFELEQYM</sequence>
<feature type="chain" id="PRO_5013050488" evidence="2">
    <location>
        <begin position="22"/>
        <end position="289"/>
    </location>
</feature>
<reference evidence="3 4" key="2">
    <citation type="submission" date="2016-08" db="EMBL/GenBank/DDBJ databases">
        <title>Pervasive Adenine N6-methylation of Active Genes in Fungi.</title>
        <authorList>
            <consortium name="DOE Joint Genome Institute"/>
            <person name="Mondo S.J."/>
            <person name="Dannebaum R.O."/>
            <person name="Kuo R.C."/>
            <person name="Labutti K."/>
            <person name="Haridas S."/>
            <person name="Kuo A."/>
            <person name="Salamov A."/>
            <person name="Ahrendt S.R."/>
            <person name="Lipzen A."/>
            <person name="Sullivan W."/>
            <person name="Andreopoulos W.B."/>
            <person name="Clum A."/>
            <person name="Lindquist E."/>
            <person name="Daum C."/>
            <person name="Ramamoorthy G.K."/>
            <person name="Gryganskyi A."/>
            <person name="Culley D."/>
            <person name="Magnuson J.K."/>
            <person name="James T.Y."/>
            <person name="O'Malley M.A."/>
            <person name="Stajich J.E."/>
            <person name="Spatafora J.W."/>
            <person name="Visel A."/>
            <person name="Grigoriev I.V."/>
        </authorList>
    </citation>
    <scope>NUCLEOTIDE SEQUENCE [LARGE SCALE GENOMIC DNA]</scope>
    <source>
        <strain evidence="4">finn</strain>
    </source>
</reference>
<comment type="caution">
    <text evidence="3">The sequence shown here is derived from an EMBL/GenBank/DDBJ whole genome shotgun (WGS) entry which is preliminary data.</text>
</comment>
<feature type="region of interest" description="Disordered" evidence="1">
    <location>
        <begin position="240"/>
        <end position="262"/>
    </location>
</feature>
<evidence type="ECO:0000313" key="4">
    <source>
        <dbReference type="Proteomes" id="UP000193719"/>
    </source>
</evidence>
<reference evidence="3 4" key="1">
    <citation type="submission" date="2016-08" db="EMBL/GenBank/DDBJ databases">
        <title>Genomes of anaerobic fungi encode conserved fungal cellulosomes for biomass hydrolysis.</title>
        <authorList>
            <consortium name="DOE Joint Genome Institute"/>
            <person name="Haitjema C.H."/>
            <person name="Gilmore S.P."/>
            <person name="Henske J.K."/>
            <person name="Solomon K.V."/>
            <person name="De Groot R."/>
            <person name="Kuo A."/>
            <person name="Mondo S.J."/>
            <person name="Salamov A.A."/>
            <person name="Labutti K."/>
            <person name="Zhao Z."/>
            <person name="Chiniquy J."/>
            <person name="Barry K."/>
            <person name="Brewer H.M."/>
            <person name="Purvine S.O."/>
            <person name="Wright A.T."/>
            <person name="Boxma B."/>
            <person name="Van Alen T."/>
            <person name="Hackstein J.H."/>
            <person name="Baker S.E."/>
            <person name="Grigoriev I.V."/>
            <person name="O'Malley M.A."/>
        </authorList>
    </citation>
    <scope>NUCLEOTIDE SEQUENCE [LARGE SCALE GENOMIC DNA]</scope>
    <source>
        <strain evidence="4">finn</strain>
    </source>
</reference>
<evidence type="ECO:0000256" key="1">
    <source>
        <dbReference type="SAM" id="MobiDB-lite"/>
    </source>
</evidence>
<evidence type="ECO:0000313" key="3">
    <source>
        <dbReference type="EMBL" id="ORX51394.1"/>
    </source>
</evidence>
<evidence type="ECO:0000256" key="2">
    <source>
        <dbReference type="SAM" id="SignalP"/>
    </source>
</evidence>
<keyword evidence="2" id="KW-0732">Signal</keyword>
<name>A0A1Y1VAL1_9FUNG</name>
<gene>
    <name evidence="3" type="ORF">BCR36DRAFT_369818</name>
</gene>
<dbReference type="EMBL" id="MCFH01000018">
    <property type="protein sequence ID" value="ORX51394.1"/>
    <property type="molecule type" value="Genomic_DNA"/>
</dbReference>